<evidence type="ECO:0000313" key="10">
    <source>
        <dbReference type="Proteomes" id="UP001060275"/>
    </source>
</evidence>
<keyword evidence="2" id="KW-1003">Cell membrane</keyword>
<dbReference type="InterPro" id="IPR003838">
    <property type="entry name" value="ABC3_permease_C"/>
</dbReference>
<evidence type="ECO:0000256" key="1">
    <source>
        <dbReference type="ARBA" id="ARBA00004651"/>
    </source>
</evidence>
<dbReference type="GO" id="GO:0005886">
    <property type="term" value="C:plasma membrane"/>
    <property type="evidence" value="ECO:0007669"/>
    <property type="project" value="UniProtKB-SubCell"/>
</dbReference>
<reference evidence="9" key="1">
    <citation type="submission" date="2022-06" db="EMBL/GenBank/DDBJ databases">
        <title>Devosia sp. XJ19-45 genome assembly.</title>
        <authorList>
            <person name="Li B."/>
            <person name="Cai M."/>
            <person name="Nie G."/>
            <person name="Li W."/>
        </authorList>
    </citation>
    <scope>NUCLEOTIDE SEQUENCE</scope>
    <source>
        <strain evidence="9">XJ19-45</strain>
    </source>
</reference>
<dbReference type="EMBL" id="JAMWDU010000003">
    <property type="protein sequence ID" value="MCP8887142.1"/>
    <property type="molecule type" value="Genomic_DNA"/>
</dbReference>
<proteinExistence type="predicted"/>
<evidence type="ECO:0000259" key="8">
    <source>
        <dbReference type="Pfam" id="PF02687"/>
    </source>
</evidence>
<evidence type="ECO:0000313" key="9">
    <source>
        <dbReference type="EMBL" id="MCP8887142.1"/>
    </source>
</evidence>
<keyword evidence="5 7" id="KW-0472">Membrane</keyword>
<accession>A0A9Q4ANE2</accession>
<dbReference type="AlphaFoldDB" id="A0A9Q4ANE2"/>
<feature type="transmembrane region" description="Helical" evidence="7">
    <location>
        <begin position="293"/>
        <end position="318"/>
    </location>
</feature>
<feature type="transmembrane region" description="Helical" evidence="7">
    <location>
        <begin position="338"/>
        <end position="369"/>
    </location>
</feature>
<evidence type="ECO:0000256" key="5">
    <source>
        <dbReference type="ARBA" id="ARBA00023136"/>
    </source>
</evidence>
<organism evidence="9 10">
    <name type="scientific">Devosia ureilytica</name>
    <dbReference type="NCBI Taxonomy" id="2952754"/>
    <lineage>
        <taxon>Bacteria</taxon>
        <taxon>Pseudomonadati</taxon>
        <taxon>Pseudomonadota</taxon>
        <taxon>Alphaproteobacteria</taxon>
        <taxon>Hyphomicrobiales</taxon>
        <taxon>Devosiaceae</taxon>
        <taxon>Devosia</taxon>
    </lineage>
</organism>
<name>A0A9Q4ANE2_9HYPH</name>
<evidence type="ECO:0000256" key="7">
    <source>
        <dbReference type="SAM" id="Phobius"/>
    </source>
</evidence>
<keyword evidence="4 7" id="KW-1133">Transmembrane helix</keyword>
<feature type="transmembrane region" description="Helical" evidence="7">
    <location>
        <begin position="389"/>
        <end position="411"/>
    </location>
</feature>
<feature type="region of interest" description="Disordered" evidence="6">
    <location>
        <begin position="207"/>
        <end position="232"/>
    </location>
</feature>
<evidence type="ECO:0000256" key="2">
    <source>
        <dbReference type="ARBA" id="ARBA00022475"/>
    </source>
</evidence>
<feature type="compositionally biased region" description="Acidic residues" evidence="6">
    <location>
        <begin position="215"/>
        <end position="224"/>
    </location>
</feature>
<evidence type="ECO:0000256" key="6">
    <source>
        <dbReference type="SAM" id="MobiDB-lite"/>
    </source>
</evidence>
<gene>
    <name evidence="9" type="ORF">NF348_08500</name>
</gene>
<evidence type="ECO:0000256" key="3">
    <source>
        <dbReference type="ARBA" id="ARBA00022692"/>
    </source>
</evidence>
<dbReference type="PANTHER" id="PTHR43738">
    <property type="entry name" value="ABC TRANSPORTER, MEMBRANE PROTEIN"/>
    <property type="match status" value="1"/>
</dbReference>
<keyword evidence="10" id="KW-1185">Reference proteome</keyword>
<keyword evidence="3 7" id="KW-0812">Transmembrane</keyword>
<sequence>MNPFPIVLSLRHRQRVTLIFFVALITFAVALGVAITTQERAVRQGSARAADKFDLVVGAPGSPFDLVLASVYARPTSMGLVPAEDLARLMAEPEADMVAPIGFGDSIEGFPLMGTTAQFVSHLSGDLAEGQIFAHEDELVIGANVPLKVGDIVHAAHDALDSEEHLHEGSLTIVGRMARTQSAWDNAVVAPIEQVWESHGLLNGHAPTEEAHEEAAEDASDDHDAEAHNDHAAPVGPPFDPAYLAGVPAVVVKSANVPAAYGLRTAYRTSSTQAVFPAEILVQLYAVLGDARAIMSFLALATQVLVVAAILSGVMVILQLFRTRFAVLRALGASRGYVFLVAWSYVAMLIAAGALAGLVLGVLASYGVSRFLELRSGIAIPVSLAWQDVQFVLALILVGAAMAVIPAVGVFRQPVVDGLN</sequence>
<evidence type="ECO:0000256" key="4">
    <source>
        <dbReference type="ARBA" id="ARBA00022989"/>
    </source>
</evidence>
<feature type="domain" description="ABC3 transporter permease C-terminal" evidence="8">
    <location>
        <begin position="298"/>
        <end position="406"/>
    </location>
</feature>
<dbReference type="Proteomes" id="UP001060275">
    <property type="component" value="Unassembled WGS sequence"/>
</dbReference>
<dbReference type="PANTHER" id="PTHR43738:SF2">
    <property type="entry name" value="ABC TRANSPORTER PERMEASE"/>
    <property type="match status" value="1"/>
</dbReference>
<dbReference type="InterPro" id="IPR051125">
    <property type="entry name" value="ABC-4/HrtB_transporter"/>
</dbReference>
<comment type="subcellular location">
    <subcellularLocation>
        <location evidence="1">Cell membrane</location>
        <topology evidence="1">Multi-pass membrane protein</topology>
    </subcellularLocation>
</comment>
<dbReference type="RefSeq" id="WP_254674223.1">
    <property type="nucleotide sequence ID" value="NZ_JAMWDU010000003.1"/>
</dbReference>
<comment type="caution">
    <text evidence="9">The sequence shown here is derived from an EMBL/GenBank/DDBJ whole genome shotgun (WGS) entry which is preliminary data.</text>
</comment>
<protein>
    <submittedName>
        <fullName evidence="9">FtsX-like permease family protein</fullName>
    </submittedName>
</protein>
<dbReference type="Pfam" id="PF02687">
    <property type="entry name" value="FtsX"/>
    <property type="match status" value="1"/>
</dbReference>